<dbReference type="NCBIfam" id="TIGR01509">
    <property type="entry name" value="HAD-SF-IA-v3"/>
    <property type="match status" value="1"/>
</dbReference>
<organism evidence="1 2">
    <name type="scientific">Henosepilachna vigintioctopunctata</name>
    <dbReference type="NCBI Taxonomy" id="420089"/>
    <lineage>
        <taxon>Eukaryota</taxon>
        <taxon>Metazoa</taxon>
        <taxon>Ecdysozoa</taxon>
        <taxon>Arthropoda</taxon>
        <taxon>Hexapoda</taxon>
        <taxon>Insecta</taxon>
        <taxon>Pterygota</taxon>
        <taxon>Neoptera</taxon>
        <taxon>Endopterygota</taxon>
        <taxon>Coleoptera</taxon>
        <taxon>Polyphaga</taxon>
        <taxon>Cucujiformia</taxon>
        <taxon>Coccinelloidea</taxon>
        <taxon>Coccinellidae</taxon>
        <taxon>Epilachninae</taxon>
        <taxon>Epilachnini</taxon>
        <taxon>Henosepilachna</taxon>
    </lineage>
</organism>
<dbReference type="InterPro" id="IPR041492">
    <property type="entry name" value="HAD_2"/>
</dbReference>
<accession>A0AAW1USK2</accession>
<protein>
    <recommendedName>
        <fullName evidence="3">Pseudouridine-5'-phosphatase</fullName>
    </recommendedName>
</protein>
<keyword evidence="2" id="KW-1185">Reference proteome</keyword>
<dbReference type="PANTHER" id="PTHR18901:SF38">
    <property type="entry name" value="PSEUDOURIDINE-5'-PHOSPHATASE"/>
    <property type="match status" value="1"/>
</dbReference>
<dbReference type="SFLD" id="SFLDS00003">
    <property type="entry name" value="Haloacid_Dehalogenase"/>
    <property type="match status" value="1"/>
</dbReference>
<dbReference type="SFLD" id="SFLDG01135">
    <property type="entry name" value="C1.5.6:_HAD__Beta-PGM__Phospha"/>
    <property type="match status" value="1"/>
</dbReference>
<sequence length="235" mass="26753">MPCTIDCRKTIKAVSHVIFDMDGTLIDTEKLYEQGYQNILMNFQKEMSREFRMTVMGMNQDRADELFIKTFSLPITPQKFRELFNKEMDSILDKNDFMPGAKKLVEHLHKHRIPIAVATSSGEQSYNLKTQNHKEFFKLFNHVVLGSSDAEVKNGKPAPDIFLVCASRFLDKPKPEKCLVFEDSPNGVKGGIAAGMQVVMVPDPMLDRSQTEEATIVLKSLKDFKPEMFGLPPFK</sequence>
<dbReference type="SFLD" id="SFLDG01129">
    <property type="entry name" value="C1.5:_HAD__Beta-PGM__Phosphata"/>
    <property type="match status" value="1"/>
</dbReference>
<evidence type="ECO:0000313" key="2">
    <source>
        <dbReference type="Proteomes" id="UP001431783"/>
    </source>
</evidence>
<dbReference type="InterPro" id="IPR023198">
    <property type="entry name" value="PGP-like_dom2"/>
</dbReference>
<evidence type="ECO:0008006" key="3">
    <source>
        <dbReference type="Google" id="ProtNLM"/>
    </source>
</evidence>
<comment type="caution">
    <text evidence="1">The sequence shown here is derived from an EMBL/GenBank/DDBJ whole genome shotgun (WGS) entry which is preliminary data.</text>
</comment>
<dbReference type="EMBL" id="JARQZJ010000077">
    <property type="protein sequence ID" value="KAK9882509.1"/>
    <property type="molecule type" value="Genomic_DNA"/>
</dbReference>
<dbReference type="Gene3D" id="3.40.50.1000">
    <property type="entry name" value="HAD superfamily/HAD-like"/>
    <property type="match status" value="1"/>
</dbReference>
<dbReference type="InterPro" id="IPR023214">
    <property type="entry name" value="HAD_sf"/>
</dbReference>
<dbReference type="Gene3D" id="1.10.150.240">
    <property type="entry name" value="Putative phosphatase, domain 2"/>
    <property type="match status" value="1"/>
</dbReference>
<name>A0AAW1USK2_9CUCU</name>
<dbReference type="AlphaFoldDB" id="A0AAW1USK2"/>
<dbReference type="InterPro" id="IPR036412">
    <property type="entry name" value="HAD-like_sf"/>
</dbReference>
<dbReference type="SUPFAM" id="SSF56784">
    <property type="entry name" value="HAD-like"/>
    <property type="match status" value="1"/>
</dbReference>
<dbReference type="GO" id="GO:0016791">
    <property type="term" value="F:phosphatase activity"/>
    <property type="evidence" value="ECO:0007669"/>
    <property type="project" value="TreeGrafter"/>
</dbReference>
<dbReference type="PANTHER" id="PTHR18901">
    <property type="entry name" value="2-DEOXYGLUCOSE-6-PHOSPHATE PHOSPHATASE 2"/>
    <property type="match status" value="1"/>
</dbReference>
<dbReference type="Pfam" id="PF13419">
    <property type="entry name" value="HAD_2"/>
    <property type="match status" value="1"/>
</dbReference>
<evidence type="ECO:0000313" key="1">
    <source>
        <dbReference type="EMBL" id="KAK9882509.1"/>
    </source>
</evidence>
<gene>
    <name evidence="1" type="ORF">WA026_021856</name>
</gene>
<dbReference type="Proteomes" id="UP001431783">
    <property type="component" value="Unassembled WGS sequence"/>
</dbReference>
<dbReference type="InterPro" id="IPR006439">
    <property type="entry name" value="HAD-SF_hydro_IA"/>
</dbReference>
<proteinExistence type="predicted"/>
<reference evidence="1 2" key="1">
    <citation type="submission" date="2023-03" db="EMBL/GenBank/DDBJ databases">
        <title>Genome insight into feeding habits of ladybird beetles.</title>
        <authorList>
            <person name="Li H.-S."/>
            <person name="Huang Y.-H."/>
            <person name="Pang H."/>
        </authorList>
    </citation>
    <scope>NUCLEOTIDE SEQUENCE [LARGE SCALE GENOMIC DNA]</scope>
    <source>
        <strain evidence="1">SYSU_2023b</strain>
        <tissue evidence="1">Whole body</tissue>
    </source>
</reference>
<dbReference type="FunFam" id="3.40.50.1000:FF:000055">
    <property type="entry name" value="Haloacid dehalogenase-like hydrolase family protein"/>
    <property type="match status" value="1"/>
</dbReference>